<evidence type="ECO:0000256" key="4">
    <source>
        <dbReference type="SAM" id="MobiDB-lite"/>
    </source>
</evidence>
<dbReference type="PANTHER" id="PTHR22997">
    <property type="entry name" value="PIH1 DOMAIN-CONTAINING PROTEIN 1"/>
    <property type="match status" value="1"/>
</dbReference>
<keyword evidence="7" id="KW-1185">Reference proteome</keyword>
<dbReference type="KEGG" id="emc:129324416"/>
<dbReference type="HAMAP" id="MF_03069">
    <property type="entry name" value="Kintoun"/>
    <property type="match status" value="1"/>
</dbReference>
<feature type="region of interest" description="Disordered" evidence="4">
    <location>
        <begin position="791"/>
        <end position="858"/>
    </location>
</feature>
<dbReference type="GO" id="GO:0005576">
    <property type="term" value="C:extracellular region"/>
    <property type="evidence" value="ECO:0007669"/>
    <property type="project" value="GOC"/>
</dbReference>
<dbReference type="GO" id="GO:0060285">
    <property type="term" value="P:cilium-dependent cell motility"/>
    <property type="evidence" value="ECO:0007669"/>
    <property type="project" value="UniProtKB-UniRule"/>
</dbReference>
<feature type="compositionally biased region" description="Basic and acidic residues" evidence="4">
    <location>
        <begin position="819"/>
        <end position="830"/>
    </location>
</feature>
<dbReference type="Pfam" id="PF08190">
    <property type="entry name" value="PIH1"/>
    <property type="match status" value="1"/>
</dbReference>
<dbReference type="GeneID" id="129324416"/>
<dbReference type="GO" id="GO:0003351">
    <property type="term" value="P:epithelial cilium movement involved in extracellular fluid movement"/>
    <property type="evidence" value="ECO:0007669"/>
    <property type="project" value="TreeGrafter"/>
</dbReference>
<dbReference type="InterPro" id="IPR034727">
    <property type="entry name" value="Kintoun"/>
</dbReference>
<feature type="domain" description="PIH1 N-terminal" evidence="5">
    <location>
        <begin position="40"/>
        <end position="200"/>
    </location>
</feature>
<evidence type="ECO:0000259" key="6">
    <source>
        <dbReference type="Pfam" id="PF18201"/>
    </source>
</evidence>
<dbReference type="PANTHER" id="PTHR22997:SF3">
    <property type="entry name" value="PROTEIN KINTOUN"/>
    <property type="match status" value="1"/>
</dbReference>
<gene>
    <name evidence="3 8" type="primary">DNAAF2</name>
    <name evidence="3" type="synonym">KTU</name>
</gene>
<feature type="region of interest" description="Disordered" evidence="4">
    <location>
        <begin position="452"/>
        <end position="488"/>
    </location>
</feature>
<organism evidence="7 8">
    <name type="scientific">Eublepharis macularius</name>
    <name type="common">Leopard gecko</name>
    <name type="synonym">Cyrtodactylus macularius</name>
    <dbReference type="NCBI Taxonomy" id="481883"/>
    <lineage>
        <taxon>Eukaryota</taxon>
        <taxon>Metazoa</taxon>
        <taxon>Chordata</taxon>
        <taxon>Craniata</taxon>
        <taxon>Vertebrata</taxon>
        <taxon>Euteleostomi</taxon>
        <taxon>Lepidosauria</taxon>
        <taxon>Squamata</taxon>
        <taxon>Bifurcata</taxon>
        <taxon>Gekkota</taxon>
        <taxon>Eublepharidae</taxon>
        <taxon>Eublepharinae</taxon>
        <taxon>Eublepharis</taxon>
    </lineage>
</organism>
<comment type="function">
    <text evidence="3">Required for cytoplasmic pre-assembly of axonemal dyneins, thereby playing a central role in motility in cilia and flagella. Involved in pre-assembly of dynein arm complexes in the cytoplasm before intraflagellar transport loads them for the ciliary compartment.</text>
</comment>
<feature type="region of interest" description="Disordered" evidence="4">
    <location>
        <begin position="886"/>
        <end position="921"/>
    </location>
</feature>
<evidence type="ECO:0000256" key="2">
    <source>
        <dbReference type="ARBA" id="ARBA00024190"/>
    </source>
</evidence>
<protein>
    <recommendedName>
        <fullName evidence="3">Protein kintoun</fullName>
    </recommendedName>
    <alternativeName>
        <fullName evidence="3">Dynein assembly factor 2, axonemal</fullName>
    </alternativeName>
</protein>
<feature type="region of interest" description="Disordered" evidence="4">
    <location>
        <begin position="343"/>
        <end position="394"/>
    </location>
</feature>
<feature type="compositionally biased region" description="Pro residues" evidence="4">
    <location>
        <begin position="216"/>
        <end position="241"/>
    </location>
</feature>
<evidence type="ECO:0000256" key="3">
    <source>
        <dbReference type="HAMAP-Rule" id="MF_03069"/>
    </source>
</evidence>
<accession>A0AA97KQQ5</accession>
<comment type="similarity">
    <text evidence="3">Belongs to the PIH1 family. Kintoun subfamily.</text>
</comment>
<sequence>MAGRSKLEDLELTGEEVERLRQAFRDERFRSLLAEYAAELADPAQRATYEAEVVALERQRGVEARFLHPTPAWVLRTSQAGTRRCYLNVCSNALVGRPEARREPGGSRWALPHCLSPGREELGRRPGAPRRLLYDVLFHPDTLRLAARSARFRRLVDETALEAVERHFEPGLDRANAVPLRGTKYKGVPQASLLRTPLPGGAPPPAEAEEGGAGDPPLPPSPYAYPPPQPRAPRSPPPEPAPAAATPRWTLRQRSYVDWQDYRCSRDSAPSPVPRELEVTVELPLLTAAAQAQLEIRGQELQLDSQRPAAYRLRLRLPYPVDEDRGRATFDKSRRRLVVTLPVRPKPGFLGQGKEDPPEEEQESPKVSCAAPADEDGGDLPQDGSVSSQAGPVSHVGANHVELPVCAEESAPAAVGTSAGTSHGRGAAAACPAPADVHVGCIAEPPGCPEIGDLTAPASDSSPDSTRASDCQGLEPGSGPEGCVGNALELPAGGSITGPSSPVTQVELGTDTEKCPEVTNAMPSSDLGDATIPSADLCGITSESPVTSEYHHLSDLGQNMEICTSTGVSWTPRSSPEAAAGLHTTPSADLSVTALSATNTPPDSPLLSRTDLGVDPEAALTSPSSPAPPLCPPFQCTQDEEALVLLLQVPGIVPQSLKGEVGTNHYRVSFAKEHSVPYILLLRLSPENKLTSPEASINVSFNNAVIHLRKAAETTGLWTKLYFGLNEDTLQEMWFVTEDNVAEFLGSLQRTSSPSQPEVEHQPLIEVLSISEGQSQIRLKAQELNSLELGKAEEKISPRREDSKHPCSAENRPLIPGPRGEHARQTEKAADSLTAVETKERAGRGTHHCLELDPADSSSALPGKLQIMKSQESELAFPTDPTRAASTKQAQLHGGECARTEEDECSDSAESSRLAAPVLKETDMRDGSTQFITHHTTQCAVTFQNPLLYELD</sequence>
<dbReference type="Proteomes" id="UP001190640">
    <property type="component" value="Chromosome 2"/>
</dbReference>
<feature type="compositionally biased region" description="Basic and acidic residues" evidence="4">
    <location>
        <begin position="837"/>
        <end position="851"/>
    </location>
</feature>
<dbReference type="CTD" id="55172"/>
<dbReference type="InterPro" id="IPR041442">
    <property type="entry name" value="PIH1D1/2/3_CS-like"/>
</dbReference>
<dbReference type="InterPro" id="IPR050734">
    <property type="entry name" value="PIH1/Kintoun_subfamily"/>
</dbReference>
<feature type="region of interest" description="Disordered" evidence="4">
    <location>
        <begin position="188"/>
        <end position="249"/>
    </location>
</feature>
<dbReference type="Pfam" id="PF18201">
    <property type="entry name" value="PIH1_CS"/>
    <property type="match status" value="1"/>
</dbReference>
<keyword evidence="1 3" id="KW-0963">Cytoplasm</keyword>
<feature type="compositionally biased region" description="Polar residues" evidence="4">
    <location>
        <begin position="458"/>
        <end position="469"/>
    </location>
</feature>
<dbReference type="RefSeq" id="XP_054827644.1">
    <property type="nucleotide sequence ID" value="XM_054971669.1"/>
</dbReference>
<evidence type="ECO:0000313" key="8">
    <source>
        <dbReference type="RefSeq" id="XP_054827644.1"/>
    </source>
</evidence>
<dbReference type="GO" id="GO:0120293">
    <property type="term" value="C:dynein axonemal particle"/>
    <property type="evidence" value="ECO:0007669"/>
    <property type="project" value="UniProtKB-SubCell"/>
</dbReference>
<evidence type="ECO:0000259" key="5">
    <source>
        <dbReference type="Pfam" id="PF08190"/>
    </source>
</evidence>
<proteinExistence type="inferred from homology"/>
<name>A0AA97KQQ5_EUBMA</name>
<dbReference type="InterPro" id="IPR012981">
    <property type="entry name" value="PIH1_N"/>
</dbReference>
<comment type="subcellular location">
    <subcellularLocation>
        <location evidence="3">Cytoplasm</location>
    </subcellularLocation>
    <subcellularLocation>
        <location evidence="2">Dynein axonemal particle</location>
    </subcellularLocation>
    <text evidence="3">Localizes in the apical cytoplasm around the gamma-tubulin-positive pericentriolar region, not in the cilia.</text>
</comment>
<dbReference type="GO" id="GO:0070286">
    <property type="term" value="P:axonemal dynein complex assembly"/>
    <property type="evidence" value="ECO:0007669"/>
    <property type="project" value="UniProtKB-UniRule"/>
</dbReference>
<feature type="domain" description="PIH1D1/2/3 CS-like" evidence="6">
    <location>
        <begin position="245"/>
        <end position="343"/>
    </location>
</feature>
<feature type="compositionally biased region" description="Basic and acidic residues" evidence="4">
    <location>
        <begin position="791"/>
        <end position="807"/>
    </location>
</feature>
<evidence type="ECO:0000256" key="1">
    <source>
        <dbReference type="ARBA" id="ARBA00022490"/>
    </source>
</evidence>
<evidence type="ECO:0000313" key="7">
    <source>
        <dbReference type="Proteomes" id="UP001190640"/>
    </source>
</evidence>
<dbReference type="AlphaFoldDB" id="A0AA97KQQ5"/>
<reference evidence="8" key="1">
    <citation type="submission" date="2025-08" db="UniProtKB">
        <authorList>
            <consortium name="RefSeq"/>
        </authorList>
    </citation>
    <scope>IDENTIFICATION</scope>
    <source>
        <tissue evidence="8">Blood</tissue>
    </source>
</reference>